<comment type="similarity">
    <text evidence="1">Belongs to the acyl-ACP thioesterase family.</text>
</comment>
<dbReference type="CDD" id="cd00586">
    <property type="entry name" value="4HBT"/>
    <property type="match status" value="1"/>
</dbReference>
<dbReference type="eggNOG" id="COG3884">
    <property type="taxonomic scope" value="Bacteria"/>
</dbReference>
<evidence type="ECO:0000259" key="9">
    <source>
        <dbReference type="Pfam" id="PF20791"/>
    </source>
</evidence>
<feature type="domain" description="Acyl-ACP thioesterase-like C-terminal" evidence="9">
    <location>
        <begin position="154"/>
        <end position="242"/>
    </location>
</feature>
<evidence type="ECO:0000313" key="10">
    <source>
        <dbReference type="EMBL" id="EHJ57402.1"/>
    </source>
</evidence>
<keyword evidence="4" id="KW-0276">Fatty acid metabolism</keyword>
<evidence type="ECO:0000259" key="8">
    <source>
        <dbReference type="Pfam" id="PF01643"/>
    </source>
</evidence>
<dbReference type="Pfam" id="PF20791">
    <property type="entry name" value="Acyl-ACP_TE_C"/>
    <property type="match status" value="1"/>
</dbReference>
<organism evidence="10 11">
    <name type="scientific">Streptococcus urinalis 2285-97</name>
    <dbReference type="NCBI Taxonomy" id="764291"/>
    <lineage>
        <taxon>Bacteria</taxon>
        <taxon>Bacillati</taxon>
        <taxon>Bacillota</taxon>
        <taxon>Bacilli</taxon>
        <taxon>Lactobacillales</taxon>
        <taxon>Streptococcaceae</taxon>
        <taxon>Streptococcus</taxon>
    </lineage>
</organism>
<accession>G5KGX7</accession>
<proteinExistence type="inferred from homology"/>
<dbReference type="InterPro" id="IPR002864">
    <property type="entry name" value="Acyl-ACP_thioesterase_NHD"/>
</dbReference>
<evidence type="ECO:0000256" key="2">
    <source>
        <dbReference type="ARBA" id="ARBA00022516"/>
    </source>
</evidence>
<evidence type="ECO:0000256" key="5">
    <source>
        <dbReference type="ARBA" id="ARBA00022946"/>
    </source>
</evidence>
<dbReference type="RefSeq" id="WP_006740114.1">
    <property type="nucleotide sequence ID" value="NZ_AEUZ02000001.1"/>
</dbReference>
<evidence type="ECO:0000256" key="1">
    <source>
        <dbReference type="ARBA" id="ARBA00006500"/>
    </source>
</evidence>
<name>G5KGX7_9STRE</name>
<dbReference type="SUPFAM" id="SSF54637">
    <property type="entry name" value="Thioesterase/thiol ester dehydrase-isomerase"/>
    <property type="match status" value="2"/>
</dbReference>
<dbReference type="InterPro" id="IPR049427">
    <property type="entry name" value="Acyl-ACP_TE_C"/>
</dbReference>
<evidence type="ECO:0000256" key="6">
    <source>
        <dbReference type="ARBA" id="ARBA00023098"/>
    </source>
</evidence>
<keyword evidence="7" id="KW-0275">Fatty acid biosynthesis</keyword>
<keyword evidence="3" id="KW-0378">Hydrolase</keyword>
<dbReference type="PANTHER" id="PTHR31727:SF6">
    <property type="entry name" value="OLEOYL-ACYL CARRIER PROTEIN THIOESTERASE 1, CHLOROPLASTIC"/>
    <property type="match status" value="1"/>
</dbReference>
<dbReference type="STRING" id="764291.STRUR_1371"/>
<comment type="caution">
    <text evidence="10">The sequence shown here is derived from an EMBL/GenBank/DDBJ whole genome shotgun (WGS) entry which is preliminary data.</text>
</comment>
<dbReference type="Pfam" id="PF01643">
    <property type="entry name" value="Acyl-ACP_TE"/>
    <property type="match status" value="1"/>
</dbReference>
<dbReference type="PANTHER" id="PTHR31727">
    <property type="entry name" value="OLEOYL-ACYL CARRIER PROTEIN THIOESTERASE 1, CHLOROPLASTIC"/>
    <property type="match status" value="1"/>
</dbReference>
<evidence type="ECO:0000256" key="3">
    <source>
        <dbReference type="ARBA" id="ARBA00022801"/>
    </source>
</evidence>
<dbReference type="Gene3D" id="3.10.129.10">
    <property type="entry name" value="Hotdog Thioesterase"/>
    <property type="match status" value="1"/>
</dbReference>
<protein>
    <submittedName>
        <fullName evidence="10">Acyl-ACP thioesterase</fullName>
    </submittedName>
</protein>
<dbReference type="AlphaFoldDB" id="G5KGX7"/>
<evidence type="ECO:0000313" key="11">
    <source>
        <dbReference type="Proteomes" id="UP000005388"/>
    </source>
</evidence>
<keyword evidence="11" id="KW-1185">Reference proteome</keyword>
<evidence type="ECO:0000256" key="7">
    <source>
        <dbReference type="ARBA" id="ARBA00023160"/>
    </source>
</evidence>
<reference evidence="10 11" key="1">
    <citation type="journal article" date="2014" name="Int. J. Syst. Evol. Microbiol.">
        <title>Phylogenomics and the dynamic genome evolution of the genus Streptococcus.</title>
        <authorList>
            <consortium name="The Broad Institute Genome Sequencing Platform"/>
            <person name="Richards V.P."/>
            <person name="Palmer S.R."/>
            <person name="Pavinski Bitar P.D."/>
            <person name="Qin X."/>
            <person name="Weinstock G.M."/>
            <person name="Highlander S.K."/>
            <person name="Town C.D."/>
            <person name="Burne R.A."/>
            <person name="Stanhope M.J."/>
        </authorList>
    </citation>
    <scope>NUCLEOTIDE SEQUENCE [LARGE SCALE GENOMIC DNA]</scope>
    <source>
        <strain evidence="10 11">2285-97</strain>
    </source>
</reference>
<dbReference type="GO" id="GO:0000036">
    <property type="term" value="F:acyl carrier activity"/>
    <property type="evidence" value="ECO:0007669"/>
    <property type="project" value="TreeGrafter"/>
</dbReference>
<sequence>MGLSYQENYIIPFELSDIKHDVNLPQLISYCISISGKHSTMLGRSDQYLFDHYHLVWIVTDYEIEINRLPKFKEEVTIKTEAMTYNRFFCYRQFEIRDLDSELLISILSYFALLNPESRKLAQIPDDLVAPYQSEFVKKIKRAPKLHALNGDIMTKDYHVRYYDIDHNGHVNNSKYLDWMFDVLNFDFLCHHIPKSITLKYVKEVAPGGDVTSRCVFEDNVSHHDIISNGQVNAQALIKWQEIEKSEE</sequence>
<gene>
    <name evidence="10" type="ORF">STRUR_1371</name>
</gene>
<dbReference type="InterPro" id="IPR029069">
    <property type="entry name" value="HotDog_dom_sf"/>
</dbReference>
<keyword evidence="6" id="KW-0443">Lipid metabolism</keyword>
<dbReference type="GO" id="GO:0016297">
    <property type="term" value="F:fatty acyl-[ACP] hydrolase activity"/>
    <property type="evidence" value="ECO:0007669"/>
    <property type="project" value="InterPro"/>
</dbReference>
<dbReference type="EMBL" id="AEUZ02000001">
    <property type="protein sequence ID" value="EHJ57402.1"/>
    <property type="molecule type" value="Genomic_DNA"/>
</dbReference>
<evidence type="ECO:0000256" key="4">
    <source>
        <dbReference type="ARBA" id="ARBA00022832"/>
    </source>
</evidence>
<keyword evidence="2" id="KW-0444">Lipid biosynthesis</keyword>
<dbReference type="InterPro" id="IPR045023">
    <property type="entry name" value="FATA/B"/>
</dbReference>
<feature type="domain" description="Acyl-ACP thioesterase N-terminal hotdog" evidence="8">
    <location>
        <begin position="2"/>
        <end position="132"/>
    </location>
</feature>
<dbReference type="Proteomes" id="UP000005388">
    <property type="component" value="Unassembled WGS sequence"/>
</dbReference>
<keyword evidence="5" id="KW-0809">Transit peptide</keyword>